<comment type="caution">
    <text evidence="1">The sequence shown here is derived from an EMBL/GenBank/DDBJ whole genome shotgun (WGS) entry which is preliminary data.</text>
</comment>
<dbReference type="OrthoDB" id="3510499at2"/>
<name>A0A511JQM4_9CELL</name>
<dbReference type="EMBL" id="BJWH01000030">
    <property type="protein sequence ID" value="GEM00230.1"/>
    <property type="molecule type" value="Genomic_DNA"/>
</dbReference>
<proteinExistence type="predicted"/>
<organism evidence="1 2">
    <name type="scientific">Cellulomonas terrae</name>
    <dbReference type="NCBI Taxonomy" id="311234"/>
    <lineage>
        <taxon>Bacteria</taxon>
        <taxon>Bacillati</taxon>
        <taxon>Actinomycetota</taxon>
        <taxon>Actinomycetes</taxon>
        <taxon>Micrococcales</taxon>
        <taxon>Cellulomonadaceae</taxon>
        <taxon>Cellulomonas</taxon>
    </lineage>
</organism>
<protein>
    <submittedName>
        <fullName evidence="1">Uncharacterized protein</fullName>
    </submittedName>
</protein>
<evidence type="ECO:0000313" key="1">
    <source>
        <dbReference type="EMBL" id="GEM00230.1"/>
    </source>
</evidence>
<reference evidence="1 2" key="1">
    <citation type="submission" date="2019-07" db="EMBL/GenBank/DDBJ databases">
        <title>Whole genome shotgun sequence of Cellulomonas terrae NBRC 100819.</title>
        <authorList>
            <person name="Hosoyama A."/>
            <person name="Uohara A."/>
            <person name="Ohji S."/>
            <person name="Ichikawa N."/>
        </authorList>
    </citation>
    <scope>NUCLEOTIDE SEQUENCE [LARGE SCALE GENOMIC DNA]</scope>
    <source>
        <strain evidence="1 2">NBRC 100819</strain>
    </source>
</reference>
<keyword evidence="2" id="KW-1185">Reference proteome</keyword>
<dbReference type="AlphaFoldDB" id="A0A511JQM4"/>
<dbReference type="RefSeq" id="WP_146847825.1">
    <property type="nucleotide sequence ID" value="NZ_BJWH01000030.1"/>
</dbReference>
<gene>
    <name evidence="1" type="ORF">CTE05_37760</name>
</gene>
<accession>A0A511JQM4</accession>
<sequence length="275" mass="30036">MAQLDVVRRRISLSDDEFETLRLVHNAEPVAAEARQALVDAGIVDADGDIAPLVLDLVRTVSEPMIECAVEIAGPQGATNALLAVREETVWYSDPWPDGGATVYSQDELPQILWILARLVGLRRREVPRVATPFTVPLRAIDAVVQTMALSEDAWEPTRIVATAQLERFFGAELADQDRTMLMATLSFLEATARVTLVWGPDIATDARGLVLWDCGPGGYWVREQPAEPLRAEDITPDTVAHFQPVTGGEAWKLLAGLLPSSADLRAVLDRVPTP</sequence>
<evidence type="ECO:0000313" key="2">
    <source>
        <dbReference type="Proteomes" id="UP000321049"/>
    </source>
</evidence>
<dbReference type="Proteomes" id="UP000321049">
    <property type="component" value="Unassembled WGS sequence"/>
</dbReference>